<dbReference type="PANTHER" id="PTHR11647:SF1">
    <property type="entry name" value="COLLAPSIN RESPONSE MEDIATOR PROTEIN"/>
    <property type="match status" value="1"/>
</dbReference>
<feature type="chain" id="PRO_5046318130" evidence="1">
    <location>
        <begin position="22"/>
        <end position="577"/>
    </location>
</feature>
<dbReference type="PANTHER" id="PTHR11647">
    <property type="entry name" value="HYDRANTOINASE/DIHYDROPYRIMIDINASE FAMILY MEMBER"/>
    <property type="match status" value="1"/>
</dbReference>
<comment type="caution">
    <text evidence="3">The sequence shown here is derived from an EMBL/GenBank/DDBJ whole genome shotgun (WGS) entry which is preliminary data.</text>
</comment>
<reference evidence="3 4" key="1">
    <citation type="submission" date="2024-06" db="EMBL/GenBank/DDBJ databases">
        <title>Genomic Encyclopedia of Type Strains, Phase IV (KMG-IV): sequencing the most valuable type-strain genomes for metagenomic binning, comparative biology and taxonomic classification.</title>
        <authorList>
            <person name="Goeker M."/>
        </authorList>
    </citation>
    <scope>NUCLEOTIDE SEQUENCE [LARGE SCALE GENOMIC DNA]</scope>
    <source>
        <strain evidence="3 4">DSM 17809</strain>
    </source>
</reference>
<name>A0ABV2EKV7_9CAUL</name>
<dbReference type="EC" id="3.5.1.81" evidence="3"/>
<dbReference type="SUPFAM" id="SSF51338">
    <property type="entry name" value="Composite domain of metallo-dependent hydrolases"/>
    <property type="match status" value="1"/>
</dbReference>
<dbReference type="RefSeq" id="WP_331930578.1">
    <property type="nucleotide sequence ID" value="NZ_JBEPLU010000002.1"/>
</dbReference>
<feature type="signal peptide" evidence="1">
    <location>
        <begin position="1"/>
        <end position="21"/>
    </location>
</feature>
<dbReference type="Pfam" id="PF07969">
    <property type="entry name" value="Amidohydro_3"/>
    <property type="match status" value="1"/>
</dbReference>
<accession>A0ABV2EKV7</accession>
<dbReference type="Proteomes" id="UP001549110">
    <property type="component" value="Unassembled WGS sequence"/>
</dbReference>
<proteinExistence type="predicted"/>
<keyword evidence="3" id="KW-0378">Hydrolase</keyword>
<dbReference type="EMBL" id="JBEPLU010000002">
    <property type="protein sequence ID" value="MET3527689.1"/>
    <property type="molecule type" value="Genomic_DNA"/>
</dbReference>
<dbReference type="GO" id="GO:0047420">
    <property type="term" value="F:N-acyl-D-amino-acid deacylase activity"/>
    <property type="evidence" value="ECO:0007669"/>
    <property type="project" value="UniProtKB-EC"/>
</dbReference>
<gene>
    <name evidence="3" type="ORF">ABID41_002807</name>
</gene>
<dbReference type="CDD" id="cd01297">
    <property type="entry name" value="D-aminoacylase"/>
    <property type="match status" value="1"/>
</dbReference>
<dbReference type="InterPro" id="IPR032466">
    <property type="entry name" value="Metal_Hydrolase"/>
</dbReference>
<dbReference type="InterPro" id="IPR011059">
    <property type="entry name" value="Metal-dep_hydrolase_composite"/>
</dbReference>
<evidence type="ECO:0000256" key="1">
    <source>
        <dbReference type="SAM" id="SignalP"/>
    </source>
</evidence>
<evidence type="ECO:0000313" key="3">
    <source>
        <dbReference type="EMBL" id="MET3527689.1"/>
    </source>
</evidence>
<dbReference type="InterPro" id="IPR050378">
    <property type="entry name" value="Metallo-dep_Hydrolases_sf"/>
</dbReference>
<organism evidence="3 4">
    <name type="scientific">Phenylobacterium koreense</name>
    <dbReference type="NCBI Taxonomy" id="266125"/>
    <lineage>
        <taxon>Bacteria</taxon>
        <taxon>Pseudomonadati</taxon>
        <taxon>Pseudomonadota</taxon>
        <taxon>Alphaproteobacteria</taxon>
        <taxon>Caulobacterales</taxon>
        <taxon>Caulobacteraceae</taxon>
        <taxon>Phenylobacterium</taxon>
    </lineage>
</organism>
<dbReference type="InterPro" id="IPR013108">
    <property type="entry name" value="Amidohydro_3"/>
</dbReference>
<sequence>MQKPVLLSLAAFLLASTSAWAASPPAYDLLIRNAEIYDGSGGAPFKGEVAIKEDRIAYVGAKAPETAASVIDAGGKAVSPGFINMLSWATDSLIADPRGLSELKQGVTLEVMGEGSSMGPWSPEMKRLETQRMGDIKYDIAWTTLDEYMSWLTRRGVALNVASFVGAATVRENVLGEGDVDPTPEQLAQMRRLVVEAMEDGALGVGSSIIYAPGSYAETPELIALATEAGRCGGMYISHMRSEADRLLEAIDELIEISKASGAPAEIYHLKQAGKTNWDKLDPAIARIEAARAAGHRITADMYTYTAGSTGLDAAMPTWVQAGGVENWIARMKDPTTRAKVLAEMRQEKPDFENLYRHAGAEGTLLVGFKNPALKPLTGKTLAEVAKERGVSPEDAAIDLVIEDGSRVQVVYFLMSEENVARQTALPWMSFGSDASAQAPEGPFLKSSTHPRAYGNFARLLGKYVRDEKTTTLADAVRRLSAYPAQNLGLKDRGLLKVGYHADVVVFDPQTIGDVGTYEKPAQFATGVRDVIVNGKLVLKDGEPTGQLSGQVVRGRGWKGWADGGCRVSAKDWSWAW</sequence>
<feature type="domain" description="Amidohydrolase 3" evidence="2">
    <location>
        <begin position="70"/>
        <end position="538"/>
    </location>
</feature>
<evidence type="ECO:0000313" key="4">
    <source>
        <dbReference type="Proteomes" id="UP001549110"/>
    </source>
</evidence>
<dbReference type="Gene3D" id="3.20.20.140">
    <property type="entry name" value="Metal-dependent hydrolases"/>
    <property type="match status" value="3"/>
</dbReference>
<evidence type="ECO:0000259" key="2">
    <source>
        <dbReference type="Pfam" id="PF07969"/>
    </source>
</evidence>
<keyword evidence="4" id="KW-1185">Reference proteome</keyword>
<protein>
    <submittedName>
        <fullName evidence="3">N-acyl-D-amino-acid deacylase</fullName>
        <ecNumber evidence="3">3.5.1.81</ecNumber>
    </submittedName>
</protein>
<keyword evidence="1" id="KW-0732">Signal</keyword>
<dbReference type="SUPFAM" id="SSF51556">
    <property type="entry name" value="Metallo-dependent hydrolases"/>
    <property type="match status" value="1"/>
</dbReference>